<evidence type="ECO:0000313" key="2">
    <source>
        <dbReference type="Proteomes" id="UP000531594"/>
    </source>
</evidence>
<name>A0A7X0LW82_9BACI</name>
<gene>
    <name evidence="1" type="ORF">HNR53_001674</name>
</gene>
<organism evidence="1 2">
    <name type="scientific">Bacillus benzoevorans</name>
    <dbReference type="NCBI Taxonomy" id="1456"/>
    <lineage>
        <taxon>Bacteria</taxon>
        <taxon>Bacillati</taxon>
        <taxon>Bacillota</taxon>
        <taxon>Bacilli</taxon>
        <taxon>Bacillales</taxon>
        <taxon>Bacillaceae</taxon>
        <taxon>Bacillus</taxon>
    </lineage>
</organism>
<proteinExistence type="predicted"/>
<keyword evidence="2" id="KW-1185">Reference proteome</keyword>
<dbReference type="Proteomes" id="UP000531594">
    <property type="component" value="Unassembled WGS sequence"/>
</dbReference>
<evidence type="ECO:0000313" key="1">
    <source>
        <dbReference type="EMBL" id="MBB6445064.1"/>
    </source>
</evidence>
<comment type="caution">
    <text evidence="1">The sequence shown here is derived from an EMBL/GenBank/DDBJ whole genome shotgun (WGS) entry which is preliminary data.</text>
</comment>
<dbReference type="RefSeq" id="WP_184524754.1">
    <property type="nucleotide sequence ID" value="NZ_JACHGK010000004.1"/>
</dbReference>
<sequence>MNGLKNLCGKEVEVEISGKTVFSGILIDIGLDILVLFDGQDYHYIPMLHLHNIKEREKKFNEEDTPQPSEDMPFLQEKEEISYRKILTNAKGQFLEVFVTGNKSIHGYITSVLNDYVVFYSPVYKNLFISMQHLKRLTPYSKQLTPYLLSNKELPVVPAAIPLARSFDEQIKKYENQLLVFDLGDHPNKVGVLKSVANNIVELVNAQGNNTFWKLTHLKTVHIP</sequence>
<reference evidence="1 2" key="1">
    <citation type="submission" date="2020-08" db="EMBL/GenBank/DDBJ databases">
        <title>Genomic Encyclopedia of Type Strains, Phase IV (KMG-IV): sequencing the most valuable type-strain genomes for metagenomic binning, comparative biology and taxonomic classification.</title>
        <authorList>
            <person name="Goeker M."/>
        </authorList>
    </citation>
    <scope>NUCLEOTIDE SEQUENCE [LARGE SCALE GENOMIC DNA]</scope>
    <source>
        <strain evidence="1 2">DSM 5391</strain>
    </source>
</reference>
<accession>A0A7X0LW82</accession>
<dbReference type="AlphaFoldDB" id="A0A7X0LW82"/>
<protein>
    <recommendedName>
        <fullName evidence="3">DUF2642 domain-containing protein</fullName>
    </recommendedName>
</protein>
<evidence type="ECO:0008006" key="3">
    <source>
        <dbReference type="Google" id="ProtNLM"/>
    </source>
</evidence>
<dbReference type="EMBL" id="JACHGK010000004">
    <property type="protein sequence ID" value="MBB6445064.1"/>
    <property type="molecule type" value="Genomic_DNA"/>
</dbReference>